<accession>A0A7G8Q4I8</accession>
<dbReference type="RefSeq" id="WP_187057155.1">
    <property type="nucleotide sequence ID" value="NZ_CP060412.1"/>
</dbReference>
<organism evidence="2 3">
    <name type="scientific">Dyella telluris</name>
    <dbReference type="NCBI Taxonomy" id="2763498"/>
    <lineage>
        <taxon>Bacteria</taxon>
        <taxon>Pseudomonadati</taxon>
        <taxon>Pseudomonadota</taxon>
        <taxon>Gammaproteobacteria</taxon>
        <taxon>Lysobacterales</taxon>
        <taxon>Rhodanobacteraceae</taxon>
        <taxon>Dyella</taxon>
    </lineage>
</organism>
<dbReference type="InterPro" id="IPR054203">
    <property type="entry name" value="DUF6908"/>
</dbReference>
<dbReference type="AlphaFoldDB" id="A0A7G8Q4I8"/>
<gene>
    <name evidence="2" type="ORF">H8F01_00505</name>
</gene>
<proteinExistence type="predicted"/>
<evidence type="ECO:0000313" key="3">
    <source>
        <dbReference type="Proteomes" id="UP000515873"/>
    </source>
</evidence>
<dbReference type="Pfam" id="PF21849">
    <property type="entry name" value="DUF6908"/>
    <property type="match status" value="1"/>
</dbReference>
<protein>
    <recommendedName>
        <fullName evidence="1">DUF6908 domain-containing protein</fullName>
    </recommendedName>
</protein>
<dbReference type="EMBL" id="CP060412">
    <property type="protein sequence ID" value="QNK01696.1"/>
    <property type="molecule type" value="Genomic_DNA"/>
</dbReference>
<dbReference type="Proteomes" id="UP000515873">
    <property type="component" value="Chromosome"/>
</dbReference>
<evidence type="ECO:0000313" key="2">
    <source>
        <dbReference type="EMBL" id="QNK01696.1"/>
    </source>
</evidence>
<evidence type="ECO:0000259" key="1">
    <source>
        <dbReference type="Pfam" id="PF21849"/>
    </source>
</evidence>
<feature type="domain" description="DUF6908" evidence="1">
    <location>
        <begin position="39"/>
        <end position="143"/>
    </location>
</feature>
<name>A0A7G8Q4I8_9GAMM</name>
<reference evidence="2 3" key="1">
    <citation type="submission" date="2020-08" db="EMBL/GenBank/DDBJ databases">
        <title>Dyella sp. G9 isolated from forest soil.</title>
        <authorList>
            <person name="Fu J."/>
            <person name="Qiu L."/>
        </authorList>
    </citation>
    <scope>NUCLEOTIDE SEQUENCE [LARGE SCALE GENOMIC DNA]</scope>
    <source>
        <strain evidence="2 3">G9</strain>
    </source>
</reference>
<sequence length="153" mass="17865">MTDHKVITAIEQLATQDRTFGRMTWAYEQFDLLMEGHRRNTRFKSQGMMDVLVEVISNHYGQPTYSIASYGESNGDLMRDPDIVLMELTINGTKVLFPLSFRNDWMGIHQETTDEDQGTLDLRLVHSILDFITETWFVQIHDQYKVAPFRETD</sequence>
<keyword evidence="3" id="KW-1185">Reference proteome</keyword>
<dbReference type="KEGG" id="dtl:H8F01_00505"/>